<comment type="caution">
    <text evidence="1">The sequence shown here is derived from an EMBL/GenBank/DDBJ whole genome shotgun (WGS) entry which is preliminary data.</text>
</comment>
<sequence length="104" mass="12156">MSHQKVTMDFAEVEQVTWVPRNEEEEDVTRNRGTLLRSRNSGEHVACYKVAPYTVQSHLRCSDMGVYRLRAWPRKRVMTCYYLPAKLVAIRMDTPVKIGAKNRK</sequence>
<organism evidence="1 2">
    <name type="scientific">Ridgeia piscesae</name>
    <name type="common">Tubeworm</name>
    <dbReference type="NCBI Taxonomy" id="27915"/>
    <lineage>
        <taxon>Eukaryota</taxon>
        <taxon>Metazoa</taxon>
        <taxon>Spiralia</taxon>
        <taxon>Lophotrochozoa</taxon>
        <taxon>Annelida</taxon>
        <taxon>Polychaeta</taxon>
        <taxon>Sedentaria</taxon>
        <taxon>Canalipalpata</taxon>
        <taxon>Sabellida</taxon>
        <taxon>Siboglinidae</taxon>
        <taxon>Ridgeia</taxon>
    </lineage>
</organism>
<evidence type="ECO:0000313" key="1">
    <source>
        <dbReference type="EMBL" id="KAK2178452.1"/>
    </source>
</evidence>
<accession>A0AAD9KVS1</accession>
<keyword evidence="2" id="KW-1185">Reference proteome</keyword>
<evidence type="ECO:0000313" key="2">
    <source>
        <dbReference type="Proteomes" id="UP001209878"/>
    </source>
</evidence>
<dbReference type="AlphaFoldDB" id="A0AAD9KVS1"/>
<dbReference type="Proteomes" id="UP001209878">
    <property type="component" value="Unassembled WGS sequence"/>
</dbReference>
<name>A0AAD9KVS1_RIDPI</name>
<protein>
    <submittedName>
        <fullName evidence="1">Uncharacterized protein</fullName>
    </submittedName>
</protein>
<dbReference type="EMBL" id="JAODUO010000543">
    <property type="protein sequence ID" value="KAK2178452.1"/>
    <property type="molecule type" value="Genomic_DNA"/>
</dbReference>
<reference evidence="1" key="1">
    <citation type="journal article" date="2023" name="Mol. Biol. Evol.">
        <title>Third-Generation Sequencing Reveals the Adaptive Role of the Epigenome in Three Deep-Sea Polychaetes.</title>
        <authorList>
            <person name="Perez M."/>
            <person name="Aroh O."/>
            <person name="Sun Y."/>
            <person name="Lan Y."/>
            <person name="Juniper S.K."/>
            <person name="Young C.R."/>
            <person name="Angers B."/>
            <person name="Qian P.Y."/>
        </authorList>
    </citation>
    <scope>NUCLEOTIDE SEQUENCE</scope>
    <source>
        <strain evidence="1">R07B-5</strain>
    </source>
</reference>
<gene>
    <name evidence="1" type="ORF">NP493_543g02008</name>
</gene>
<proteinExistence type="predicted"/>